<dbReference type="NCBIfam" id="NF003652">
    <property type="entry name" value="PRK05286.2-5"/>
    <property type="match status" value="1"/>
</dbReference>
<evidence type="ECO:0000256" key="14">
    <source>
        <dbReference type="NCBIfam" id="TIGR01036"/>
    </source>
</evidence>
<accession>J4KS91</accession>
<evidence type="ECO:0000256" key="12">
    <source>
        <dbReference type="ARBA" id="ARBA00023136"/>
    </source>
</evidence>
<evidence type="ECO:0000256" key="13">
    <source>
        <dbReference type="ARBA" id="ARBA00048639"/>
    </source>
</evidence>
<dbReference type="SUPFAM" id="SSF51395">
    <property type="entry name" value="FMN-linked oxidoreductases"/>
    <property type="match status" value="1"/>
</dbReference>
<evidence type="ECO:0000256" key="3">
    <source>
        <dbReference type="ARBA" id="ARBA00004370"/>
    </source>
</evidence>
<comment type="subcellular location">
    <subcellularLocation>
        <location evidence="3">Membrane</location>
    </subcellularLocation>
</comment>
<dbReference type="GO" id="GO:0005886">
    <property type="term" value="C:plasma membrane"/>
    <property type="evidence" value="ECO:0007669"/>
    <property type="project" value="TreeGrafter"/>
</dbReference>
<dbReference type="InterPro" id="IPR001295">
    <property type="entry name" value="Dihydroorotate_DH_CS"/>
</dbReference>
<name>J4KS91_9GAMM</name>
<dbReference type="GO" id="GO:0005737">
    <property type="term" value="C:cytoplasm"/>
    <property type="evidence" value="ECO:0007669"/>
    <property type="project" value="InterPro"/>
</dbReference>
<evidence type="ECO:0000256" key="9">
    <source>
        <dbReference type="ARBA" id="ARBA00022643"/>
    </source>
</evidence>
<dbReference type="STRING" id="1123866.NT01SARS_0792"/>
<evidence type="ECO:0000256" key="7">
    <source>
        <dbReference type="ARBA" id="ARBA00018366"/>
    </source>
</evidence>
<dbReference type="InterPro" id="IPR012135">
    <property type="entry name" value="Dihydroorotate_DH_1_2"/>
</dbReference>
<comment type="similarity">
    <text evidence="5">Belongs to the dihydroorotate dehydrogenase family. Type 2 subfamily.</text>
</comment>
<proteinExistence type="inferred from homology"/>
<dbReference type="PANTHER" id="PTHR48109">
    <property type="entry name" value="DIHYDROOROTATE DEHYDROGENASE (QUINONE), MITOCHONDRIAL-RELATED"/>
    <property type="match status" value="1"/>
</dbReference>
<dbReference type="EMBL" id="JH611156">
    <property type="protein sequence ID" value="EJP72294.1"/>
    <property type="molecule type" value="Genomic_DNA"/>
</dbReference>
<feature type="domain" description="Dihydroorotate dehydrogenase catalytic" evidence="15">
    <location>
        <begin position="46"/>
        <end position="327"/>
    </location>
</feature>
<dbReference type="EC" id="1.3.5.2" evidence="6 14"/>
<keyword evidence="11 16" id="KW-0560">Oxidoreductase</keyword>
<dbReference type="InterPro" id="IPR050074">
    <property type="entry name" value="DHO_dehydrogenase"/>
</dbReference>
<dbReference type="InterPro" id="IPR013785">
    <property type="entry name" value="Aldolase_TIM"/>
</dbReference>
<comment type="catalytic activity">
    <reaction evidence="13">
        <text>(S)-dihydroorotate + a quinone = orotate + a quinol</text>
        <dbReference type="Rhea" id="RHEA:30187"/>
        <dbReference type="ChEBI" id="CHEBI:24646"/>
        <dbReference type="ChEBI" id="CHEBI:30839"/>
        <dbReference type="ChEBI" id="CHEBI:30864"/>
        <dbReference type="ChEBI" id="CHEBI:132124"/>
        <dbReference type="EC" id="1.3.5.2"/>
    </reaction>
</comment>
<evidence type="ECO:0000259" key="15">
    <source>
        <dbReference type="Pfam" id="PF01180"/>
    </source>
</evidence>
<dbReference type="PANTHER" id="PTHR48109:SF4">
    <property type="entry name" value="DIHYDROOROTATE DEHYDROGENASE (QUINONE), MITOCHONDRIAL"/>
    <property type="match status" value="1"/>
</dbReference>
<evidence type="ECO:0000256" key="1">
    <source>
        <dbReference type="ARBA" id="ARBA00001917"/>
    </source>
</evidence>
<evidence type="ECO:0000313" key="16">
    <source>
        <dbReference type="EMBL" id="EJP72294.1"/>
    </source>
</evidence>
<evidence type="ECO:0000256" key="10">
    <source>
        <dbReference type="ARBA" id="ARBA00022975"/>
    </source>
</evidence>
<evidence type="ECO:0000256" key="8">
    <source>
        <dbReference type="ARBA" id="ARBA00022630"/>
    </source>
</evidence>
<reference evidence="16 17" key="1">
    <citation type="journal article" date="2012" name="ISME J.">
        <title>Genomic insights to SAR86, an abundant and uncultivated marine bacterial lineage.</title>
        <authorList>
            <person name="Dupont C.L."/>
            <person name="Rusch D.B."/>
            <person name="Yooseph S."/>
            <person name="Lombardo M.J."/>
            <person name="Richter R.A."/>
            <person name="Valas R."/>
            <person name="Novotny M."/>
            <person name="Yee-Greenbaum J."/>
            <person name="Selengut J.D."/>
            <person name="Haft D.H."/>
            <person name="Halpern A.L."/>
            <person name="Lasken R.S."/>
            <person name="Nealson K."/>
            <person name="Friedman R."/>
            <person name="Venter J.C."/>
        </authorList>
    </citation>
    <scope>NUCLEOTIDE SEQUENCE [LARGE SCALE GENOMIC DNA]</scope>
</reference>
<dbReference type="UniPathway" id="UPA00070">
    <property type="reaction ID" value="UER00946"/>
</dbReference>
<comment type="pathway">
    <text evidence="4">Pyrimidine metabolism; UMP biosynthesis via de novo pathway; orotate from (S)-dihydroorotate (quinone route): step 1/1.</text>
</comment>
<dbReference type="PIRSF" id="PIRSF000164">
    <property type="entry name" value="DHO_oxidase"/>
    <property type="match status" value="1"/>
</dbReference>
<dbReference type="NCBIfam" id="TIGR01036">
    <property type="entry name" value="pyrD_sub2"/>
    <property type="match status" value="1"/>
</dbReference>
<keyword evidence="10" id="KW-0665">Pyrimidine biosynthesis</keyword>
<gene>
    <name evidence="16" type="primary">pyrD</name>
    <name evidence="16" type="ORF">NT01SARS_0792</name>
</gene>
<dbReference type="GO" id="GO:0006207">
    <property type="term" value="P:'de novo' pyrimidine nucleobase biosynthetic process"/>
    <property type="evidence" value="ECO:0007669"/>
    <property type="project" value="UniProtKB-UniRule"/>
</dbReference>
<dbReference type="GO" id="GO:0044205">
    <property type="term" value="P:'de novo' UMP biosynthetic process"/>
    <property type="evidence" value="ECO:0007669"/>
    <property type="project" value="UniProtKB-UniPathway"/>
</dbReference>
<dbReference type="Gene3D" id="3.20.20.70">
    <property type="entry name" value="Aldolase class I"/>
    <property type="match status" value="1"/>
</dbReference>
<dbReference type="Pfam" id="PF01180">
    <property type="entry name" value="DHO_dh"/>
    <property type="match status" value="1"/>
</dbReference>
<keyword evidence="8" id="KW-0285">Flavoprotein</keyword>
<evidence type="ECO:0000256" key="6">
    <source>
        <dbReference type="ARBA" id="ARBA00012791"/>
    </source>
</evidence>
<organism evidence="16 17">
    <name type="scientific">SAR86 cluster bacterium SAR86A</name>
    <dbReference type="NCBI Taxonomy" id="1123866"/>
    <lineage>
        <taxon>Bacteria</taxon>
        <taxon>Pseudomonadati</taxon>
        <taxon>Pseudomonadota</taxon>
        <taxon>Gammaproteobacteria</taxon>
        <taxon>SAR86 cluster</taxon>
    </lineage>
</organism>
<dbReference type="Proteomes" id="UP000010305">
    <property type="component" value="Unassembled WGS sequence"/>
</dbReference>
<dbReference type="PROSITE" id="PS00911">
    <property type="entry name" value="DHODEHASE_1"/>
    <property type="match status" value="1"/>
</dbReference>
<comment type="cofactor">
    <cofactor evidence="1">
        <name>FMN</name>
        <dbReference type="ChEBI" id="CHEBI:58210"/>
    </cofactor>
</comment>
<evidence type="ECO:0000256" key="4">
    <source>
        <dbReference type="ARBA" id="ARBA00005161"/>
    </source>
</evidence>
<dbReference type="InterPro" id="IPR005719">
    <property type="entry name" value="Dihydroorotate_DH_2"/>
</dbReference>
<dbReference type="AlphaFoldDB" id="J4KS91"/>
<sequence>MNLFLKILRLLPPEIAHKIALDLLSLSYKFGILSFIFRKPNDENCSFAGMDLSNRLGTAAGLDKNGDYIDCLGALGFGFLEVGTVTPMPQYGNPKPRVFRNFDENSIINRLGFNNRGVDRLVKNLKSRSFDGIVGVNVGANKNSNDEERINDYLHCIEKVHKYADYITVNVSSPNTPNLRNLQNDANLLNLVSKVDKLVNKLQIKIPLFLKISPDENNITIENIIEIVKNSIFSGIVATNTTIDKTSLSNIKYKNIEGGLSGEPLMKKSTEMIELINTKANKTIPIIGVGGVMNREDYLEKITSGAGLVQIYTGFVLKGPNIVSQILPD</sequence>
<evidence type="ECO:0000256" key="2">
    <source>
        <dbReference type="ARBA" id="ARBA00003125"/>
    </source>
</evidence>
<keyword evidence="12" id="KW-0472">Membrane</keyword>
<evidence type="ECO:0000256" key="11">
    <source>
        <dbReference type="ARBA" id="ARBA00023002"/>
    </source>
</evidence>
<keyword evidence="9" id="KW-0288">FMN</keyword>
<dbReference type="CDD" id="cd04738">
    <property type="entry name" value="DHOD_2_like"/>
    <property type="match status" value="1"/>
</dbReference>
<evidence type="ECO:0000313" key="17">
    <source>
        <dbReference type="Proteomes" id="UP000010305"/>
    </source>
</evidence>
<dbReference type="GO" id="GO:0106430">
    <property type="term" value="F:dihydroorotate dehydrogenase (quinone) activity"/>
    <property type="evidence" value="ECO:0007669"/>
    <property type="project" value="UniProtKB-EC"/>
</dbReference>
<dbReference type="InterPro" id="IPR005720">
    <property type="entry name" value="Dihydroorotate_DH_cat"/>
</dbReference>
<dbReference type="HOGENOM" id="CLU_013640_2_0_6"/>
<comment type="function">
    <text evidence="2">Catalyzes the conversion of dihydroorotate to orotate with quinone as electron acceptor.</text>
</comment>
<protein>
    <recommendedName>
        <fullName evidence="7 14">Dihydroorotate dehydrogenase (quinone)</fullName>
        <ecNumber evidence="6 14">1.3.5.2</ecNumber>
    </recommendedName>
</protein>
<evidence type="ECO:0000256" key="5">
    <source>
        <dbReference type="ARBA" id="ARBA00005359"/>
    </source>
</evidence>